<comment type="caution">
    <text evidence="1">The sequence shown here is derived from an EMBL/GenBank/DDBJ whole genome shotgun (WGS) entry which is preliminary data.</text>
</comment>
<evidence type="ECO:0000313" key="1">
    <source>
        <dbReference type="EMBL" id="RKH55204.1"/>
    </source>
</evidence>
<protein>
    <submittedName>
        <fullName evidence="1">Nuclear transport factor 2 family protein</fullName>
    </submittedName>
</protein>
<proteinExistence type="predicted"/>
<reference evidence="2" key="1">
    <citation type="submission" date="2018-09" db="EMBL/GenBank/DDBJ databases">
        <authorList>
            <person name="Livingstone P.G."/>
            <person name="Whitworth D.E."/>
        </authorList>
    </citation>
    <scope>NUCLEOTIDE SEQUENCE [LARGE SCALE GENOMIC DNA]</scope>
    <source>
        <strain evidence="2">CA051B</strain>
    </source>
</reference>
<accession>A0A3A8PUP8</accession>
<dbReference type="EMBL" id="RAWB01000264">
    <property type="protein sequence ID" value="RKH55204.1"/>
    <property type="molecule type" value="Genomic_DNA"/>
</dbReference>
<sequence length="168" mass="18505">MRASSERTQAALAQLPAPKPEDVKSVDSLLKALYDVISGPAGTPRDWARFRSLFYPGATLVPLVHVKAATGLHARPISPDEYVTMGTEVSAAHAFFEKETARQTQGFGDLVQVMSTYEAREAKDGPVVAKGVNSIQLFNDGQRWWVMHIVWLDEQTAGIKVPKDLTRK</sequence>
<dbReference type="Proteomes" id="UP000272888">
    <property type="component" value="Unassembled WGS sequence"/>
</dbReference>
<keyword evidence="2" id="KW-1185">Reference proteome</keyword>
<name>A0A3A8PUP8_9BACT</name>
<dbReference type="AlphaFoldDB" id="A0A3A8PUP8"/>
<gene>
    <name evidence="1" type="ORF">D7V93_23545</name>
</gene>
<evidence type="ECO:0000313" key="2">
    <source>
        <dbReference type="Proteomes" id="UP000272888"/>
    </source>
</evidence>
<organism evidence="1 2">
    <name type="scientific">Corallococcus llansteffanensis</name>
    <dbReference type="NCBI Taxonomy" id="2316731"/>
    <lineage>
        <taxon>Bacteria</taxon>
        <taxon>Pseudomonadati</taxon>
        <taxon>Myxococcota</taxon>
        <taxon>Myxococcia</taxon>
        <taxon>Myxococcales</taxon>
        <taxon>Cystobacterineae</taxon>
        <taxon>Myxococcaceae</taxon>
        <taxon>Corallococcus</taxon>
    </lineage>
</organism>